<dbReference type="GO" id="GO:0046856">
    <property type="term" value="P:phosphatidylinositol dephosphorylation"/>
    <property type="evidence" value="ECO:0007669"/>
    <property type="project" value="InterPro"/>
</dbReference>
<dbReference type="GO" id="GO:0043813">
    <property type="term" value="F:phosphatidylinositol-3,5-bisphosphate 5-phosphatase activity"/>
    <property type="evidence" value="ECO:0007669"/>
    <property type="project" value="TreeGrafter"/>
</dbReference>
<dbReference type="Gene3D" id="3.60.10.10">
    <property type="entry name" value="Endonuclease/exonuclease/phosphatase"/>
    <property type="match status" value="1"/>
</dbReference>
<comment type="similarity">
    <text evidence="2">Belongs to the synaptojanin family.</text>
</comment>
<comment type="subcellular location">
    <subcellularLocation>
        <location evidence="1">Cytoplasm</location>
    </subcellularLocation>
</comment>
<evidence type="ECO:0000313" key="11">
    <source>
        <dbReference type="EMBL" id="CDP34786.1"/>
    </source>
</evidence>
<dbReference type="Pfam" id="PF22669">
    <property type="entry name" value="Exo_endo_phos2"/>
    <property type="match status" value="1"/>
</dbReference>
<reference evidence="11" key="2">
    <citation type="submission" date="2014-06" db="EMBL/GenBank/DDBJ databases">
        <title>The complete genome of Blastobotrys (Arxula) adeninivorans LS3 - a yeast of biotechnological interest.</title>
        <authorList>
            <person name="Kunze G."/>
            <person name="Gaillardin C."/>
            <person name="Czernicka M."/>
            <person name="Durrens P."/>
            <person name="Martin T."/>
            <person name="Boer E."/>
            <person name="Gabaldon T."/>
            <person name="Cruz J."/>
            <person name="Talla E."/>
            <person name="Marck C."/>
            <person name="Goffeau A."/>
            <person name="Barbe V."/>
            <person name="Baret P."/>
            <person name="Baronian K."/>
            <person name="Beier S."/>
            <person name="Bleykasten C."/>
            <person name="Bode R."/>
            <person name="Casaregola S."/>
            <person name="Despons L."/>
            <person name="Fairhead C."/>
            <person name="Giersberg M."/>
            <person name="Gierski P."/>
            <person name="Hahnel U."/>
            <person name="Hartmann A."/>
            <person name="Jankowska D."/>
            <person name="Jubin C."/>
            <person name="Jung P."/>
            <person name="Lafontaine I."/>
            <person name="Leh-Louis V."/>
            <person name="Lemaire M."/>
            <person name="Marcet-Houben M."/>
            <person name="Mascher M."/>
            <person name="Morel G."/>
            <person name="Richard G.-F."/>
            <person name="Riechen J."/>
            <person name="Sacerdot C."/>
            <person name="Sarkar A."/>
            <person name="Savel G."/>
            <person name="Schacherer J."/>
            <person name="Sherman D."/>
            <person name="Straub M.-L."/>
            <person name="Stein N."/>
            <person name="Thierry A."/>
            <person name="Trautwein-Schult A."/>
            <person name="Westhof E."/>
            <person name="Worch S."/>
            <person name="Dujon B."/>
            <person name="Souciet J.-L."/>
            <person name="Wincker P."/>
            <person name="Scholz U."/>
            <person name="Neuveglise N."/>
        </authorList>
    </citation>
    <scope>NUCLEOTIDE SEQUENCE</scope>
    <source>
        <strain evidence="11">LS3</strain>
    </source>
</reference>
<keyword evidence="7" id="KW-0378">Hydrolase</keyword>
<dbReference type="GO" id="GO:0005737">
    <property type="term" value="C:cytoplasm"/>
    <property type="evidence" value="ECO:0007669"/>
    <property type="project" value="UniProtKB-SubCell"/>
</dbReference>
<dbReference type="PANTHER" id="PTHR11200:SF257">
    <property type="entry name" value="PHOSPHOINOSITIDE 5-PHOSPHATASE"/>
    <property type="match status" value="1"/>
</dbReference>
<proteinExistence type="inferred from homology"/>
<name>A0A060T6I8_BLAAD</name>
<dbReference type="Pfam" id="PF02383">
    <property type="entry name" value="Syja_N"/>
    <property type="match status" value="1"/>
</dbReference>
<dbReference type="EMBL" id="HG937693">
    <property type="protein sequence ID" value="CDP34786.1"/>
    <property type="molecule type" value="Genomic_DNA"/>
</dbReference>
<gene>
    <name evidence="11" type="ORF">GNLVRS02_ARAD1C20460g</name>
</gene>
<evidence type="ECO:0000256" key="9">
    <source>
        <dbReference type="SAM" id="MobiDB-lite"/>
    </source>
</evidence>
<evidence type="ECO:0000256" key="6">
    <source>
        <dbReference type="ARBA" id="ARBA00022490"/>
    </source>
</evidence>
<dbReference type="InterPro" id="IPR046985">
    <property type="entry name" value="IP5"/>
</dbReference>
<dbReference type="EC" id="3.1.3.36" evidence="4"/>
<keyword evidence="6" id="KW-0963">Cytoplasm</keyword>
<dbReference type="PhylomeDB" id="A0A060T6I8"/>
<evidence type="ECO:0000256" key="7">
    <source>
        <dbReference type="ARBA" id="ARBA00022801"/>
    </source>
</evidence>
<feature type="domain" description="SAC" evidence="10">
    <location>
        <begin position="151"/>
        <end position="486"/>
    </location>
</feature>
<evidence type="ECO:0000256" key="3">
    <source>
        <dbReference type="ARBA" id="ARBA00009678"/>
    </source>
</evidence>
<evidence type="ECO:0000256" key="5">
    <source>
        <dbReference type="ARBA" id="ARBA00022448"/>
    </source>
</evidence>
<dbReference type="SMART" id="SM00128">
    <property type="entry name" value="IPPc"/>
    <property type="match status" value="1"/>
</dbReference>
<dbReference type="FunFam" id="3.60.10.10:FF:000029">
    <property type="entry name" value="Inositol polyphosphate 5-phosphatase"/>
    <property type="match status" value="1"/>
</dbReference>
<accession>A0A060T6I8</accession>
<dbReference type="GO" id="GO:0004439">
    <property type="term" value="F:phosphatidylinositol-4,5-bisphosphate 5-phosphatase activity"/>
    <property type="evidence" value="ECO:0007669"/>
    <property type="project" value="UniProtKB-EC"/>
</dbReference>
<dbReference type="SUPFAM" id="SSF56219">
    <property type="entry name" value="DNase I-like"/>
    <property type="match status" value="1"/>
</dbReference>
<keyword evidence="5" id="KW-0813">Transport</keyword>
<evidence type="ECO:0000256" key="8">
    <source>
        <dbReference type="ARBA" id="ARBA00022927"/>
    </source>
</evidence>
<feature type="compositionally biased region" description="Pro residues" evidence="9">
    <location>
        <begin position="962"/>
        <end position="975"/>
    </location>
</feature>
<reference evidence="11" key="1">
    <citation type="submission" date="2014-02" db="EMBL/GenBank/DDBJ databases">
        <authorList>
            <person name="Genoscope - CEA"/>
        </authorList>
    </citation>
    <scope>NUCLEOTIDE SEQUENCE</scope>
    <source>
        <strain evidence="11">LS3</strain>
    </source>
</reference>
<protein>
    <recommendedName>
        <fullName evidence="4">phosphoinositide 5-phosphatase</fullName>
        <ecNumber evidence="4">3.1.3.36</ecNumber>
    </recommendedName>
</protein>
<evidence type="ECO:0000259" key="10">
    <source>
        <dbReference type="PROSITE" id="PS50275"/>
    </source>
</evidence>
<dbReference type="GO" id="GO:0015031">
    <property type="term" value="P:protein transport"/>
    <property type="evidence" value="ECO:0007669"/>
    <property type="project" value="UniProtKB-KW"/>
</dbReference>
<sequence length="1082" mass="120789">MKVLVRERPRSVAIATEESVLVFRYFVQDKGSRKSRDNERPKVIVEFVAHSEFDTGSYKPLTHRECFGFLGIINVEGDIFLCCITHKAQVASPRPGETIFKIHAVEFFCLTSSDWDFVNLDANGYAIEQTNGMSNMEGRAPPTTEHPCANIRKLLSNGSFYYSTDFDITAVLQDRGTETRSMTVDTIDEAFMWNSYMMSELIQFRSRLPQDERDKLDHGGFLTFAIRGFAGTMPVRLNNRITGHLTIISRQSHRRAGTRYNVRGVDDDGNVANFVETETVLCVDNGKKLFGYTQVRGSVPVFWEQDANLLQAKVNITRSVEASQPAFNKHFDNLGQKFGNIHAVNLLSPLKPQEEELSQRYRQGLESVHSALDTDIGLTEFDFHSEVARGGFSMAANIIPRIQNEMADFGYYSADDTVSTAEQSGIMRTNCLDCLDRTNMIQSIISKEALEGYLATNGIQSNPELWARHNTLWADNGDQLSQIYAGTNALKTSFSRSGKMGLAGAIADVTKSVGRMYINNFVDKGRQNTIDILLGLDENQLQVVLHDPINDYVTAELNRRQNEFSSTKTIKVFAGTFNLNGVMADDDLTPWLFPNQEDRSNPADIYLIGFQELVELTAQQILNTDPARKAFWEKKVQKCLNHFGTYVLLRSGQLVGTGLFLFAKKDHLENITKVEGTVKKTGLGGMAGNKGGVAVSFKYCHTSMCFVTAHLASGMNNATERHQDYKTLSTGLRFARGRSIKDHDTIIWLGDFNYRVELPYDHVRKLISTKDYQALLENDQLSKQMYKGNTFPYYNEGKINFAPTYKFDKGTHEYDTSEKQRVPAWTDRILSRGNNIRQLSYGSSPQLLFSDHRPVYATFQATIIVVDEAKKKKLSSQLYDKRRAEIGNSTDLISLIDLNEDFLSHGMPPPSSDARKWWISGGRTAKVSLYPPERDMVINPYKGANPFSMESNAVNDFVSKPKLPPRPATSVPPPTNSKGKIAPAVPRKPVGLHHSTANTPQNSSSPSDNASASSSRTSLHLMDEDKPMPSIKSQTPPPPPMPRKSRTSSLRSVNSTASGSGASLLDDGPSEAPAWQPLMPGR</sequence>
<evidence type="ECO:0000256" key="4">
    <source>
        <dbReference type="ARBA" id="ARBA00013044"/>
    </source>
</evidence>
<dbReference type="PANTHER" id="PTHR11200">
    <property type="entry name" value="INOSITOL 5-PHOSPHATASE"/>
    <property type="match status" value="1"/>
</dbReference>
<feature type="compositionally biased region" description="Low complexity" evidence="9">
    <location>
        <begin position="1003"/>
        <end position="1018"/>
    </location>
</feature>
<comment type="similarity">
    <text evidence="3">In the central section; belongs to the inositol 1,4,5-trisphosphate 5-phosphatase family.</text>
</comment>
<dbReference type="PROSITE" id="PS50275">
    <property type="entry name" value="SAC"/>
    <property type="match status" value="1"/>
</dbReference>
<keyword evidence="8" id="KW-0653">Protein transport</keyword>
<evidence type="ECO:0000256" key="1">
    <source>
        <dbReference type="ARBA" id="ARBA00004496"/>
    </source>
</evidence>
<dbReference type="AlphaFoldDB" id="A0A060T6I8"/>
<dbReference type="GO" id="GO:0016020">
    <property type="term" value="C:membrane"/>
    <property type="evidence" value="ECO:0007669"/>
    <property type="project" value="TreeGrafter"/>
</dbReference>
<feature type="compositionally biased region" description="Polar residues" evidence="9">
    <location>
        <begin position="1050"/>
        <end position="1061"/>
    </location>
</feature>
<organism evidence="11">
    <name type="scientific">Blastobotrys adeninivorans</name>
    <name type="common">Yeast</name>
    <name type="synonym">Arxula adeninivorans</name>
    <dbReference type="NCBI Taxonomy" id="409370"/>
    <lineage>
        <taxon>Eukaryota</taxon>
        <taxon>Fungi</taxon>
        <taxon>Dikarya</taxon>
        <taxon>Ascomycota</taxon>
        <taxon>Saccharomycotina</taxon>
        <taxon>Dipodascomycetes</taxon>
        <taxon>Dipodascales</taxon>
        <taxon>Trichomonascaceae</taxon>
        <taxon>Blastobotrys</taxon>
    </lineage>
</organism>
<dbReference type="InterPro" id="IPR036691">
    <property type="entry name" value="Endo/exonu/phosph_ase_sf"/>
</dbReference>
<dbReference type="InterPro" id="IPR002013">
    <property type="entry name" value="SAC_dom"/>
</dbReference>
<dbReference type="InterPro" id="IPR000300">
    <property type="entry name" value="IPPc"/>
</dbReference>
<evidence type="ECO:0000256" key="2">
    <source>
        <dbReference type="ARBA" id="ARBA00008943"/>
    </source>
</evidence>
<feature type="region of interest" description="Disordered" evidence="9">
    <location>
        <begin position="958"/>
        <end position="1082"/>
    </location>
</feature>